<protein>
    <submittedName>
        <fullName evidence="1">Putative damage-inducible protein DinB</fullName>
    </submittedName>
</protein>
<keyword evidence="2" id="KW-1185">Reference proteome</keyword>
<sequence>MKKDETLRVFLNISFHRMYHHYLPKLLQALQALNKEELWMREAKELNTIGGVVLHICQHIRRNTLQYTDSTIQFSKGIEEYFPQFDWSSEELCEHVQMTFDKWKNEIMKCMDSLDSNVDIHRLYHLVEHTAYHLGQIIDRVKSMKCISFQFCQKGLNEKALREMVEEKCIK</sequence>
<dbReference type="EMBL" id="JACDUU010000004">
    <property type="protein sequence ID" value="MBA2871804.1"/>
    <property type="molecule type" value="Genomic_DNA"/>
</dbReference>
<gene>
    <name evidence="1" type="ORF">HNQ85_002079</name>
</gene>
<reference evidence="1 2" key="1">
    <citation type="submission" date="2020-07" db="EMBL/GenBank/DDBJ databases">
        <title>Genomic Encyclopedia of Type Strains, Phase IV (KMG-IV): sequencing the most valuable type-strain genomes for metagenomic binning, comparative biology and taxonomic classification.</title>
        <authorList>
            <person name="Goeker M."/>
        </authorList>
    </citation>
    <scope>NUCLEOTIDE SEQUENCE [LARGE SCALE GENOMIC DNA]</scope>
    <source>
        <strain evidence="1 2">DSM 25220</strain>
    </source>
</reference>
<proteinExistence type="predicted"/>
<dbReference type="Proteomes" id="UP000580891">
    <property type="component" value="Unassembled WGS sequence"/>
</dbReference>
<dbReference type="InterPro" id="IPR034660">
    <property type="entry name" value="DinB/YfiT-like"/>
</dbReference>
<accession>A0A7V9Z0E4</accession>
<dbReference type="SUPFAM" id="SSF109854">
    <property type="entry name" value="DinB/YfiT-like putative metalloenzymes"/>
    <property type="match status" value="1"/>
</dbReference>
<dbReference type="AlphaFoldDB" id="A0A7V9Z0E4"/>
<evidence type="ECO:0000313" key="2">
    <source>
        <dbReference type="Proteomes" id="UP000580891"/>
    </source>
</evidence>
<dbReference type="Gene3D" id="1.20.120.450">
    <property type="entry name" value="dinb family like domain"/>
    <property type="match status" value="1"/>
</dbReference>
<organism evidence="1 2">
    <name type="scientific">[Anoxybacillus] calidus</name>
    <dbReference type="NCBI Taxonomy" id="575178"/>
    <lineage>
        <taxon>Bacteria</taxon>
        <taxon>Bacillati</taxon>
        <taxon>Bacillota</taxon>
        <taxon>Bacilli</taxon>
        <taxon>Bacillales</taxon>
        <taxon>Anoxybacillaceae</taxon>
        <taxon>Paranoxybacillus</taxon>
    </lineage>
</organism>
<evidence type="ECO:0000313" key="1">
    <source>
        <dbReference type="EMBL" id="MBA2871804.1"/>
    </source>
</evidence>
<comment type="caution">
    <text evidence="1">The sequence shown here is derived from an EMBL/GenBank/DDBJ whole genome shotgun (WGS) entry which is preliminary data.</text>
</comment>
<name>A0A7V9Z0E4_9BACL</name>
<dbReference type="RefSeq" id="WP_181537614.1">
    <property type="nucleotide sequence ID" value="NZ_JACDUU010000004.1"/>
</dbReference>